<keyword evidence="1" id="KW-0805">Transcription regulation</keyword>
<feature type="domain" description="HTH araC/xylS-type" evidence="4">
    <location>
        <begin position="232"/>
        <end position="330"/>
    </location>
</feature>
<dbReference type="InterPro" id="IPR018060">
    <property type="entry name" value="HTH_AraC"/>
</dbReference>
<dbReference type="InterPro" id="IPR052158">
    <property type="entry name" value="INH-QAR"/>
</dbReference>
<dbReference type="Proteomes" id="UP000501891">
    <property type="component" value="Chromosome"/>
</dbReference>
<dbReference type="Pfam" id="PF12833">
    <property type="entry name" value="HTH_18"/>
    <property type="match status" value="1"/>
</dbReference>
<keyword evidence="3" id="KW-0804">Transcription</keyword>
<dbReference type="PROSITE" id="PS01124">
    <property type="entry name" value="HTH_ARAC_FAMILY_2"/>
    <property type="match status" value="1"/>
</dbReference>
<dbReference type="InterPro" id="IPR020449">
    <property type="entry name" value="Tscrpt_reg_AraC-type_HTH"/>
</dbReference>
<sequence length="350" mass="38249">MATPRVTIDLLAMPEAASSCLYGLFDIFSFAGVLWSQIMGEGACEPLMDVRIVAAEKRPFHCLGGVPVEPQAGFADGLSRAVLVVPDILVPLDQPLPERLRPEVEWVRRSYENGAIVCSVCTGTLMLAATGLLDGEEATSHWGFIEPIRRFYPAVKLRPERILVPAGDGHRLVTAGGSASWNDLALYLIARFCGERHAVQTAKVLLISGHQEGQLPYAAMARSRQYADPAIAAAQSWIAENYARPNPVAGMLACTGLPERTFKRRFKAATGFTPLEYAQTLRLEEAKQALESTDACIDQVGLSVGYEDPAFFRSLFKRKTGLTPSQYRRKFAGLRPPPVPLPRREVVPAG</sequence>
<organism evidence="5 6">
    <name type="scientific">Aerophototrophica crusticola</name>
    <dbReference type="NCBI Taxonomy" id="1709002"/>
    <lineage>
        <taxon>Bacteria</taxon>
        <taxon>Pseudomonadati</taxon>
        <taxon>Pseudomonadota</taxon>
        <taxon>Alphaproteobacteria</taxon>
        <taxon>Rhodospirillales</taxon>
        <taxon>Rhodospirillaceae</taxon>
        <taxon>Aerophototrophica</taxon>
    </lineage>
</organism>
<dbReference type="EMBL" id="CP051775">
    <property type="protein sequence ID" value="QJE73766.1"/>
    <property type="molecule type" value="Genomic_DNA"/>
</dbReference>
<dbReference type="PANTHER" id="PTHR43130">
    <property type="entry name" value="ARAC-FAMILY TRANSCRIPTIONAL REGULATOR"/>
    <property type="match status" value="1"/>
</dbReference>
<evidence type="ECO:0000256" key="2">
    <source>
        <dbReference type="ARBA" id="ARBA00023125"/>
    </source>
</evidence>
<proteinExistence type="predicted"/>
<evidence type="ECO:0000259" key="4">
    <source>
        <dbReference type="PROSITE" id="PS01124"/>
    </source>
</evidence>
<dbReference type="PROSITE" id="PS00041">
    <property type="entry name" value="HTH_ARAC_FAMILY_1"/>
    <property type="match status" value="1"/>
</dbReference>
<dbReference type="AlphaFoldDB" id="A0A858R9V0"/>
<evidence type="ECO:0000313" key="5">
    <source>
        <dbReference type="EMBL" id="QJE73766.1"/>
    </source>
</evidence>
<dbReference type="InterPro" id="IPR018062">
    <property type="entry name" value="HTH_AraC-typ_CS"/>
</dbReference>
<dbReference type="PANTHER" id="PTHR43130:SF3">
    <property type="entry name" value="HTH-TYPE TRANSCRIPTIONAL REGULATOR RV1931C"/>
    <property type="match status" value="1"/>
</dbReference>
<keyword evidence="2" id="KW-0238">DNA-binding</keyword>
<protein>
    <submittedName>
        <fullName evidence="5">Helix-turn-helix domain-containing protein</fullName>
    </submittedName>
</protein>
<dbReference type="SUPFAM" id="SSF46689">
    <property type="entry name" value="Homeodomain-like"/>
    <property type="match status" value="2"/>
</dbReference>
<dbReference type="GO" id="GO:0003700">
    <property type="term" value="F:DNA-binding transcription factor activity"/>
    <property type="evidence" value="ECO:0007669"/>
    <property type="project" value="InterPro"/>
</dbReference>
<dbReference type="Gene3D" id="1.10.10.60">
    <property type="entry name" value="Homeodomain-like"/>
    <property type="match status" value="2"/>
</dbReference>
<dbReference type="InterPro" id="IPR029062">
    <property type="entry name" value="Class_I_gatase-like"/>
</dbReference>
<accession>A0A858R9V0</accession>
<dbReference type="InterPro" id="IPR002818">
    <property type="entry name" value="DJ-1/PfpI"/>
</dbReference>
<dbReference type="CDD" id="cd03138">
    <property type="entry name" value="GATase1_AraC_2"/>
    <property type="match status" value="1"/>
</dbReference>
<dbReference type="SUPFAM" id="SSF52317">
    <property type="entry name" value="Class I glutamine amidotransferase-like"/>
    <property type="match status" value="1"/>
</dbReference>
<keyword evidence="6" id="KW-1185">Reference proteome</keyword>
<evidence type="ECO:0000256" key="3">
    <source>
        <dbReference type="ARBA" id="ARBA00023163"/>
    </source>
</evidence>
<dbReference type="GO" id="GO:0043565">
    <property type="term" value="F:sequence-specific DNA binding"/>
    <property type="evidence" value="ECO:0007669"/>
    <property type="project" value="InterPro"/>
</dbReference>
<dbReference type="Pfam" id="PF01965">
    <property type="entry name" value="DJ-1_PfpI"/>
    <property type="match status" value="1"/>
</dbReference>
<dbReference type="PRINTS" id="PR00032">
    <property type="entry name" value="HTHARAC"/>
</dbReference>
<dbReference type="InterPro" id="IPR009057">
    <property type="entry name" value="Homeodomain-like_sf"/>
</dbReference>
<name>A0A858R9V0_9PROT</name>
<gene>
    <name evidence="5" type="ORF">HHL28_12275</name>
</gene>
<evidence type="ECO:0000313" key="6">
    <source>
        <dbReference type="Proteomes" id="UP000501891"/>
    </source>
</evidence>
<dbReference type="SMART" id="SM00342">
    <property type="entry name" value="HTH_ARAC"/>
    <property type="match status" value="1"/>
</dbReference>
<evidence type="ECO:0000256" key="1">
    <source>
        <dbReference type="ARBA" id="ARBA00023015"/>
    </source>
</evidence>
<dbReference type="Gene3D" id="3.40.50.880">
    <property type="match status" value="1"/>
</dbReference>
<reference evidence="5" key="1">
    <citation type="submission" date="2020-04" db="EMBL/GenBank/DDBJ databases">
        <title>A desert anoxygenic phototrophic bacterium fixes CO2 using RubisCO under aerobic conditions.</title>
        <authorList>
            <person name="Tang K."/>
        </authorList>
    </citation>
    <scope>NUCLEOTIDE SEQUENCE [LARGE SCALE GENOMIC DNA]</scope>
    <source>
        <strain evidence="5">MIMtkB3</strain>
    </source>
</reference>
<dbReference type="KEGG" id="acru:HHL28_12275"/>